<dbReference type="AlphaFoldDB" id="A0A6J4SCF9"/>
<protein>
    <submittedName>
        <fullName evidence="1">Uncharacterized protein</fullName>
    </submittedName>
</protein>
<proteinExistence type="predicted"/>
<sequence length="41" mass="4598">MSPILPVQYYPFPRRSIRRVSGPVRYGRRGSAGAGYKGKLC</sequence>
<gene>
    <name evidence="1" type="ORF">AVDCRST_MAG05-2124</name>
</gene>
<organism evidence="1">
    <name type="scientific">uncultured Rubrobacteraceae bacterium</name>
    <dbReference type="NCBI Taxonomy" id="349277"/>
    <lineage>
        <taxon>Bacteria</taxon>
        <taxon>Bacillati</taxon>
        <taxon>Actinomycetota</taxon>
        <taxon>Rubrobacteria</taxon>
        <taxon>Rubrobacterales</taxon>
        <taxon>Rubrobacteraceae</taxon>
        <taxon>environmental samples</taxon>
    </lineage>
</organism>
<evidence type="ECO:0000313" key="1">
    <source>
        <dbReference type="EMBL" id="CAA9495484.1"/>
    </source>
</evidence>
<accession>A0A6J4SCF9</accession>
<dbReference type="EMBL" id="CADCVM010000221">
    <property type="protein sequence ID" value="CAA9495484.1"/>
    <property type="molecule type" value="Genomic_DNA"/>
</dbReference>
<name>A0A6J4SCF9_9ACTN</name>
<reference evidence="1" key="1">
    <citation type="submission" date="2020-02" db="EMBL/GenBank/DDBJ databases">
        <authorList>
            <person name="Meier V. D."/>
        </authorList>
    </citation>
    <scope>NUCLEOTIDE SEQUENCE</scope>
    <source>
        <strain evidence="1">AVDCRST_MAG05</strain>
    </source>
</reference>